<reference evidence="12" key="1">
    <citation type="journal article" date="2020" name="Stud. Mycol.">
        <title>101 Dothideomycetes genomes: A test case for predicting lifestyles and emergence of pathogens.</title>
        <authorList>
            <person name="Haridas S."/>
            <person name="Albert R."/>
            <person name="Binder M."/>
            <person name="Bloem J."/>
            <person name="LaButti K."/>
            <person name="Salamov A."/>
            <person name="Andreopoulos B."/>
            <person name="Baker S."/>
            <person name="Barry K."/>
            <person name="Bills G."/>
            <person name="Bluhm B."/>
            <person name="Cannon C."/>
            <person name="Castanera R."/>
            <person name="Culley D."/>
            <person name="Daum C."/>
            <person name="Ezra D."/>
            <person name="Gonzalez J."/>
            <person name="Henrissat B."/>
            <person name="Kuo A."/>
            <person name="Liang C."/>
            <person name="Lipzen A."/>
            <person name="Lutzoni F."/>
            <person name="Magnuson J."/>
            <person name="Mondo S."/>
            <person name="Nolan M."/>
            <person name="Ohm R."/>
            <person name="Pangilinan J."/>
            <person name="Park H.-J."/>
            <person name="Ramirez L."/>
            <person name="Alfaro M."/>
            <person name="Sun H."/>
            <person name="Tritt A."/>
            <person name="Yoshinaga Y."/>
            <person name="Zwiers L.-H."/>
            <person name="Turgeon B."/>
            <person name="Goodwin S."/>
            <person name="Spatafora J."/>
            <person name="Crous P."/>
            <person name="Grigoriev I."/>
        </authorList>
    </citation>
    <scope>NUCLEOTIDE SEQUENCE [LARGE SCALE GENOMIC DNA]</scope>
    <source>
        <strain evidence="12">CECT 20119</strain>
    </source>
</reference>
<evidence type="ECO:0000313" key="11">
    <source>
        <dbReference type="EMBL" id="KAF2225325.1"/>
    </source>
</evidence>
<name>A0A6A6GHX5_9PEZI</name>
<evidence type="ECO:0000313" key="12">
    <source>
        <dbReference type="Proteomes" id="UP000799538"/>
    </source>
</evidence>
<evidence type="ECO:0000256" key="8">
    <source>
        <dbReference type="PIRSR" id="PIRSR611150-2"/>
    </source>
</evidence>
<keyword evidence="12" id="KW-1185">Reference proteome</keyword>
<keyword evidence="3" id="KW-0719">Serine esterase</keyword>
<feature type="chain" id="PRO_5025438433" description="cutinase" evidence="10">
    <location>
        <begin position="17"/>
        <end position="115"/>
    </location>
</feature>
<evidence type="ECO:0000256" key="10">
    <source>
        <dbReference type="SAM" id="SignalP"/>
    </source>
</evidence>
<dbReference type="InterPro" id="IPR011150">
    <property type="entry name" value="Cutinase_monf"/>
</dbReference>
<keyword evidence="5" id="KW-0378">Hydrolase</keyword>
<dbReference type="InterPro" id="IPR029058">
    <property type="entry name" value="AB_hydrolase_fold"/>
</dbReference>
<feature type="region of interest" description="Disordered" evidence="9">
    <location>
        <begin position="72"/>
        <end position="92"/>
    </location>
</feature>
<dbReference type="Pfam" id="PF01083">
    <property type="entry name" value="Cutinase"/>
    <property type="match status" value="1"/>
</dbReference>
<organism evidence="11 12">
    <name type="scientific">Elsinoe ampelina</name>
    <dbReference type="NCBI Taxonomy" id="302913"/>
    <lineage>
        <taxon>Eukaryota</taxon>
        <taxon>Fungi</taxon>
        <taxon>Dikarya</taxon>
        <taxon>Ascomycota</taxon>
        <taxon>Pezizomycotina</taxon>
        <taxon>Dothideomycetes</taxon>
        <taxon>Dothideomycetidae</taxon>
        <taxon>Myriangiales</taxon>
        <taxon>Elsinoaceae</taxon>
        <taxon>Elsinoe</taxon>
    </lineage>
</organism>
<dbReference type="OrthoDB" id="2975078at2759"/>
<evidence type="ECO:0000256" key="4">
    <source>
        <dbReference type="ARBA" id="ARBA00022729"/>
    </source>
</evidence>
<dbReference type="InterPro" id="IPR000675">
    <property type="entry name" value="Cutinase/axe"/>
</dbReference>
<dbReference type="Proteomes" id="UP000799538">
    <property type="component" value="Unassembled WGS sequence"/>
</dbReference>
<proteinExistence type="inferred from homology"/>
<dbReference type="EMBL" id="ML992504">
    <property type="protein sequence ID" value="KAF2225325.1"/>
    <property type="molecule type" value="Genomic_DNA"/>
</dbReference>
<gene>
    <name evidence="11" type="ORF">BDZ85DRAFT_295046</name>
</gene>
<evidence type="ECO:0000256" key="5">
    <source>
        <dbReference type="ARBA" id="ARBA00022801"/>
    </source>
</evidence>
<dbReference type="GO" id="GO:0050525">
    <property type="term" value="F:cutinase activity"/>
    <property type="evidence" value="ECO:0007669"/>
    <property type="project" value="UniProtKB-EC"/>
</dbReference>
<evidence type="ECO:0000256" key="7">
    <source>
        <dbReference type="ARBA" id="ARBA00034045"/>
    </source>
</evidence>
<evidence type="ECO:0000256" key="3">
    <source>
        <dbReference type="ARBA" id="ARBA00022487"/>
    </source>
</evidence>
<evidence type="ECO:0000256" key="9">
    <source>
        <dbReference type="SAM" id="MobiDB-lite"/>
    </source>
</evidence>
<evidence type="ECO:0000256" key="2">
    <source>
        <dbReference type="ARBA" id="ARBA00013095"/>
    </source>
</evidence>
<dbReference type="GO" id="GO:0016052">
    <property type="term" value="P:carbohydrate catabolic process"/>
    <property type="evidence" value="ECO:0007669"/>
    <property type="project" value="TreeGrafter"/>
</dbReference>
<dbReference type="AlphaFoldDB" id="A0A6A6GHX5"/>
<protein>
    <recommendedName>
        <fullName evidence="2">cutinase</fullName>
        <ecNumber evidence="2">3.1.1.74</ecNumber>
    </recommendedName>
</protein>
<accession>A0A6A6GHX5</accession>
<evidence type="ECO:0000256" key="1">
    <source>
        <dbReference type="ARBA" id="ARBA00007534"/>
    </source>
</evidence>
<dbReference type="GO" id="GO:0005576">
    <property type="term" value="C:extracellular region"/>
    <property type="evidence" value="ECO:0007669"/>
    <property type="project" value="InterPro"/>
</dbReference>
<dbReference type="SUPFAM" id="SSF53474">
    <property type="entry name" value="alpha/beta-Hydrolases"/>
    <property type="match status" value="1"/>
</dbReference>
<sequence length="115" mass="11997">MKLSIATLSLATLVPAALVTRNTNYTTGNVADDVTANRCGALTVLFARGTTEPGTLGIMVGPRLFAELRNDTNGDVDPATREGNINRGQDGGPEMARLAQLAVQNCPETKIALVG</sequence>
<dbReference type="Gene3D" id="3.40.50.1820">
    <property type="entry name" value="alpha/beta hydrolase"/>
    <property type="match status" value="1"/>
</dbReference>
<feature type="signal peptide" evidence="10">
    <location>
        <begin position="1"/>
        <end position="16"/>
    </location>
</feature>
<evidence type="ECO:0000256" key="6">
    <source>
        <dbReference type="ARBA" id="ARBA00023157"/>
    </source>
</evidence>
<keyword evidence="6 8" id="KW-1015">Disulfide bond</keyword>
<feature type="disulfide bond" evidence="8">
    <location>
        <begin position="39"/>
        <end position="106"/>
    </location>
</feature>
<dbReference type="PANTHER" id="PTHR48250">
    <property type="entry name" value="CUTINASE 2-RELATED"/>
    <property type="match status" value="1"/>
</dbReference>
<keyword evidence="4 10" id="KW-0732">Signal</keyword>
<comment type="similarity">
    <text evidence="1">Belongs to the cutinase family.</text>
</comment>
<dbReference type="PANTHER" id="PTHR48250:SF2">
    <property type="entry name" value="CUTINASE"/>
    <property type="match status" value="1"/>
</dbReference>
<dbReference type="EC" id="3.1.1.74" evidence="2"/>
<comment type="catalytic activity">
    <reaction evidence="7">
        <text>cutin + H2O = cutin monomers.</text>
        <dbReference type="EC" id="3.1.1.74"/>
    </reaction>
</comment>